<evidence type="ECO:0000313" key="2">
    <source>
        <dbReference type="Proteomes" id="UP000887563"/>
    </source>
</evidence>
<evidence type="ECO:0000256" key="1">
    <source>
        <dbReference type="SAM" id="Phobius"/>
    </source>
</evidence>
<dbReference type="WBParaSite" id="Minc3s07246g40898">
    <property type="protein sequence ID" value="Minc3s07246g40898"/>
    <property type="gene ID" value="Minc3s07246g40898"/>
</dbReference>
<evidence type="ECO:0000313" key="3">
    <source>
        <dbReference type="WBParaSite" id="Minc3s07246g40898"/>
    </source>
</evidence>
<sequence>MQQHQVEKIILRWKWRWRIKNFLLTTLIFVLKLFQHYLTPTIILSIFLVKKLILQLQNIEKGIEEEMKF</sequence>
<dbReference type="Proteomes" id="UP000887563">
    <property type="component" value="Unplaced"/>
</dbReference>
<proteinExistence type="predicted"/>
<keyword evidence="1" id="KW-0472">Membrane</keyword>
<accession>A0A914NMB1</accession>
<feature type="transmembrane region" description="Helical" evidence="1">
    <location>
        <begin position="21"/>
        <end position="48"/>
    </location>
</feature>
<organism evidence="2 3">
    <name type="scientific">Meloidogyne incognita</name>
    <name type="common">Southern root-knot nematode worm</name>
    <name type="synonym">Oxyuris incognita</name>
    <dbReference type="NCBI Taxonomy" id="6306"/>
    <lineage>
        <taxon>Eukaryota</taxon>
        <taxon>Metazoa</taxon>
        <taxon>Ecdysozoa</taxon>
        <taxon>Nematoda</taxon>
        <taxon>Chromadorea</taxon>
        <taxon>Rhabditida</taxon>
        <taxon>Tylenchina</taxon>
        <taxon>Tylenchomorpha</taxon>
        <taxon>Tylenchoidea</taxon>
        <taxon>Meloidogynidae</taxon>
        <taxon>Meloidogyninae</taxon>
        <taxon>Meloidogyne</taxon>
        <taxon>Meloidogyne incognita group</taxon>
    </lineage>
</organism>
<name>A0A914NMB1_MELIC</name>
<keyword evidence="2" id="KW-1185">Reference proteome</keyword>
<protein>
    <submittedName>
        <fullName evidence="3">Uncharacterized protein</fullName>
    </submittedName>
</protein>
<keyword evidence="1" id="KW-1133">Transmembrane helix</keyword>
<dbReference type="AlphaFoldDB" id="A0A914NMB1"/>
<reference evidence="3" key="1">
    <citation type="submission" date="2022-11" db="UniProtKB">
        <authorList>
            <consortium name="WormBaseParasite"/>
        </authorList>
    </citation>
    <scope>IDENTIFICATION</scope>
</reference>
<keyword evidence="1" id="KW-0812">Transmembrane</keyword>